<dbReference type="EMBL" id="FOTR01000007">
    <property type="protein sequence ID" value="SFM07086.1"/>
    <property type="molecule type" value="Genomic_DNA"/>
</dbReference>
<protein>
    <submittedName>
        <fullName evidence="1">Uncharacterized protein</fullName>
    </submittedName>
</protein>
<name>A0A1I4MVJ2_9BACI</name>
<organism evidence="1 2">
    <name type="scientific">Gracilibacillus orientalis</name>
    <dbReference type="NCBI Taxonomy" id="334253"/>
    <lineage>
        <taxon>Bacteria</taxon>
        <taxon>Bacillati</taxon>
        <taxon>Bacillota</taxon>
        <taxon>Bacilli</taxon>
        <taxon>Bacillales</taxon>
        <taxon>Bacillaceae</taxon>
        <taxon>Gracilibacillus</taxon>
    </lineage>
</organism>
<evidence type="ECO:0000313" key="2">
    <source>
        <dbReference type="Proteomes" id="UP000198565"/>
    </source>
</evidence>
<proteinExistence type="predicted"/>
<evidence type="ECO:0000313" key="1">
    <source>
        <dbReference type="EMBL" id="SFM07086.1"/>
    </source>
</evidence>
<sequence length="105" mass="12092">MVSFVLLGCQNNNLNLNQDVTNIGVYERDSDEQIATIDDKEFIEELVNSLDNAKTGSTANMNFELPDYDLHFNNDEETLFKIGYYKKLVNLGVEGRYLDFREDIT</sequence>
<dbReference type="Proteomes" id="UP000198565">
    <property type="component" value="Unassembled WGS sequence"/>
</dbReference>
<accession>A0A1I4MVJ2</accession>
<keyword evidence="2" id="KW-1185">Reference proteome</keyword>
<gene>
    <name evidence="1" type="ORF">SAMN04487943_107113</name>
</gene>
<reference evidence="2" key="1">
    <citation type="submission" date="2016-10" db="EMBL/GenBank/DDBJ databases">
        <authorList>
            <person name="Varghese N."/>
            <person name="Submissions S."/>
        </authorList>
    </citation>
    <scope>NUCLEOTIDE SEQUENCE [LARGE SCALE GENOMIC DNA]</scope>
    <source>
        <strain evidence="2">CGMCC 1.4250</strain>
    </source>
</reference>
<dbReference type="AlphaFoldDB" id="A0A1I4MVJ2"/>